<protein>
    <submittedName>
        <fullName evidence="1">Uncharacterized protein</fullName>
    </submittedName>
</protein>
<proteinExistence type="predicted"/>
<name>A0A135Z413_GARVA</name>
<evidence type="ECO:0000313" key="2">
    <source>
        <dbReference type="Proteomes" id="UP000070505"/>
    </source>
</evidence>
<dbReference type="AlphaFoldDB" id="A0A135Z413"/>
<accession>A0A135Z413</accession>
<comment type="caution">
    <text evidence="1">The sequence shown here is derived from an EMBL/GenBank/DDBJ whole genome shotgun (WGS) entry which is preliminary data.</text>
</comment>
<reference evidence="1 2" key="1">
    <citation type="submission" date="2016-02" db="EMBL/GenBank/DDBJ databases">
        <authorList>
            <person name="Wen L."/>
            <person name="He K."/>
            <person name="Yang H."/>
        </authorList>
    </citation>
    <scope>NUCLEOTIDE SEQUENCE [LARGE SCALE GENOMIC DNA]</scope>
    <source>
        <strain evidence="1 2">CMW7778B</strain>
    </source>
</reference>
<dbReference type="PATRIC" id="fig|2702.101.peg.1093"/>
<dbReference type="EMBL" id="LSRC01000046">
    <property type="protein sequence ID" value="KXI16400.1"/>
    <property type="molecule type" value="Genomic_DNA"/>
</dbReference>
<organism evidence="1 2">
    <name type="scientific">Gardnerella vaginalis</name>
    <dbReference type="NCBI Taxonomy" id="2702"/>
    <lineage>
        <taxon>Bacteria</taxon>
        <taxon>Bacillati</taxon>
        <taxon>Actinomycetota</taxon>
        <taxon>Actinomycetes</taxon>
        <taxon>Bifidobacteriales</taxon>
        <taxon>Bifidobacteriaceae</taxon>
        <taxon>Gardnerella</taxon>
    </lineage>
</organism>
<evidence type="ECO:0000313" key="1">
    <source>
        <dbReference type="EMBL" id="KXI16400.1"/>
    </source>
</evidence>
<gene>
    <name evidence="1" type="ORF">HMPREF3230_01108</name>
</gene>
<dbReference type="Proteomes" id="UP000070505">
    <property type="component" value="Unassembled WGS sequence"/>
</dbReference>
<sequence>MRKQNIANKIVSALNGLIELEMVDSVGERTIRYAFSKKANEILE</sequence>